<feature type="compositionally biased region" description="Pro residues" evidence="2">
    <location>
        <begin position="249"/>
        <end position="259"/>
    </location>
</feature>
<keyword evidence="3" id="KW-0472">Membrane</keyword>
<evidence type="ECO:0008006" key="6">
    <source>
        <dbReference type="Google" id="ProtNLM"/>
    </source>
</evidence>
<protein>
    <recommendedName>
        <fullName evidence="6">Cell division protein FtsL</fullName>
    </recommendedName>
</protein>
<reference evidence="4" key="1">
    <citation type="submission" date="2023-07" db="EMBL/GenBank/DDBJ databases">
        <title>Sequencing the genomes of 1000 actinobacteria strains.</title>
        <authorList>
            <person name="Klenk H.-P."/>
        </authorList>
    </citation>
    <scope>NUCLEOTIDE SEQUENCE</scope>
    <source>
        <strain evidence="4">DSM 107476</strain>
    </source>
</reference>
<dbReference type="RefSeq" id="WP_290194796.1">
    <property type="nucleotide sequence ID" value="NZ_CP047654.1"/>
</dbReference>
<dbReference type="Proteomes" id="UP001180840">
    <property type="component" value="Unassembled WGS sequence"/>
</dbReference>
<feature type="compositionally biased region" description="Low complexity" evidence="2">
    <location>
        <begin position="238"/>
        <end position="248"/>
    </location>
</feature>
<proteinExistence type="predicted"/>
<feature type="compositionally biased region" description="Basic and acidic residues" evidence="2">
    <location>
        <begin position="37"/>
        <end position="46"/>
    </location>
</feature>
<accession>A0ABU1ZXU3</accession>
<feature type="region of interest" description="Disordered" evidence="2">
    <location>
        <begin position="170"/>
        <end position="290"/>
    </location>
</feature>
<feature type="transmembrane region" description="Helical" evidence="3">
    <location>
        <begin position="85"/>
        <end position="106"/>
    </location>
</feature>
<evidence type="ECO:0000313" key="5">
    <source>
        <dbReference type="Proteomes" id="UP001180840"/>
    </source>
</evidence>
<name>A0ABU1ZXU3_9CORY</name>
<keyword evidence="1" id="KW-0175">Coiled coil</keyword>
<keyword evidence="3" id="KW-0812">Transmembrane</keyword>
<evidence type="ECO:0000256" key="2">
    <source>
        <dbReference type="SAM" id="MobiDB-lite"/>
    </source>
</evidence>
<dbReference type="EMBL" id="JAVDXZ010000001">
    <property type="protein sequence ID" value="MDR7329745.1"/>
    <property type="molecule type" value="Genomic_DNA"/>
</dbReference>
<organism evidence="4 5">
    <name type="scientific">Corynebacterium guangdongense</name>
    <dbReference type="NCBI Taxonomy" id="1783348"/>
    <lineage>
        <taxon>Bacteria</taxon>
        <taxon>Bacillati</taxon>
        <taxon>Actinomycetota</taxon>
        <taxon>Actinomycetes</taxon>
        <taxon>Mycobacteriales</taxon>
        <taxon>Corynebacteriaceae</taxon>
        <taxon>Corynebacterium</taxon>
    </lineage>
</organism>
<comment type="caution">
    <text evidence="4">The sequence shown here is derived from an EMBL/GenBank/DDBJ whole genome shotgun (WGS) entry which is preliminary data.</text>
</comment>
<evidence type="ECO:0000313" key="4">
    <source>
        <dbReference type="EMBL" id="MDR7329745.1"/>
    </source>
</evidence>
<feature type="region of interest" description="Disordered" evidence="2">
    <location>
        <begin position="1"/>
        <end position="63"/>
    </location>
</feature>
<evidence type="ECO:0000256" key="3">
    <source>
        <dbReference type="SAM" id="Phobius"/>
    </source>
</evidence>
<keyword evidence="5" id="KW-1185">Reference proteome</keyword>
<keyword evidence="3" id="KW-1133">Transmembrane helix</keyword>
<gene>
    <name evidence="4" type="ORF">J2S39_001421</name>
</gene>
<feature type="compositionally biased region" description="Low complexity" evidence="2">
    <location>
        <begin position="8"/>
        <end position="17"/>
    </location>
</feature>
<sequence>MGTSRDFTTGTPTGATTVLDREAARAHGRSASARVAAPERPRRTSAPERTVPAPGRAGRRNRLGSKQVVSVRGRRTAPIKSVNKLARISLLAVTMFSIGIAIAMWLSGVSTQQTFRVQGLVAQESQLSNQLETLNRDLANVSSTAELARRAGELGMVVPDQPGILAVEDSGDAVEQRPADPAASPIIDVNGAPVRPGQASSDPTKTDELTDNLEAVPAGESLPRPQAAPAPVAPNAPAPAVAPYAPGAAPGPAPAPAAPAPAAAEAQAPPAQQAPASNAPAPAPEVAATN</sequence>
<evidence type="ECO:0000256" key="1">
    <source>
        <dbReference type="SAM" id="Coils"/>
    </source>
</evidence>
<feature type="compositionally biased region" description="Low complexity" evidence="2">
    <location>
        <begin position="260"/>
        <end position="290"/>
    </location>
</feature>
<feature type="compositionally biased region" description="Pro residues" evidence="2">
    <location>
        <begin position="226"/>
        <end position="237"/>
    </location>
</feature>
<feature type="coiled-coil region" evidence="1">
    <location>
        <begin position="117"/>
        <end position="151"/>
    </location>
</feature>